<dbReference type="InterPro" id="IPR003615">
    <property type="entry name" value="HNH_nuc"/>
</dbReference>
<feature type="compositionally biased region" description="Basic and acidic residues" evidence="1">
    <location>
        <begin position="400"/>
        <end position="414"/>
    </location>
</feature>
<sequence>MYDLFSLCNDDIARMSDHATVETMTVAQKAICRAQAIQVRAIARLGRIRGHTRWVVDEVALELSVSRQAAAGLVDVAETLTTRLPRLLAAMENGEIDLRTASKVCDVTAALSDEQAREVDEKIAGRVAGKDPEKVRRTARDAVCAIDPDGYAQRARQRRKDRRVELVHADEGMASLWAYLPAEIASAIYAKVDDIARKLKTKDEDRTLDQLRADVLADLALGKHEGLPGVLAQVYVHVPIDAALGITNTGCELEGHGPIPGEIARQIMADPNSVWRKITCDPASGAVLDVGRTRYKPPAALDEFIRVRDRTCRAPGCRRPAQRSDIDHHHDYHRGKKGHTAKDNLNCLCRRHHRMKDATGWGFNLDGETGQLTVTTPTGRQHRTQPETILKPTVKKPNKSTKDNPHDDTQKPPF</sequence>
<dbReference type="InterPro" id="IPR003870">
    <property type="entry name" value="DUF222"/>
</dbReference>
<evidence type="ECO:0000259" key="2">
    <source>
        <dbReference type="SMART" id="SM00507"/>
    </source>
</evidence>
<evidence type="ECO:0000256" key="1">
    <source>
        <dbReference type="SAM" id="MobiDB-lite"/>
    </source>
</evidence>
<reference evidence="3" key="1">
    <citation type="submission" date="2023-03" db="EMBL/GenBank/DDBJ databases">
        <title>Amycolatopsis taiwanensis NBRC 103393.</title>
        <authorList>
            <person name="Ichikawa N."/>
            <person name="Sato H."/>
            <person name="Tonouchi N."/>
        </authorList>
    </citation>
    <scope>NUCLEOTIDE SEQUENCE</scope>
    <source>
        <strain evidence="3">NBRC 103393</strain>
    </source>
</reference>
<dbReference type="AlphaFoldDB" id="A0A9W6QZP8"/>
<feature type="region of interest" description="Disordered" evidence="1">
    <location>
        <begin position="315"/>
        <end position="338"/>
    </location>
</feature>
<dbReference type="SMART" id="SM00507">
    <property type="entry name" value="HNHc"/>
    <property type="match status" value="1"/>
</dbReference>
<name>A0A9W6QZP8_9PSEU</name>
<feature type="domain" description="HNH nuclease" evidence="2">
    <location>
        <begin position="300"/>
        <end position="354"/>
    </location>
</feature>
<proteinExistence type="predicted"/>
<protein>
    <recommendedName>
        <fullName evidence="2">HNH nuclease domain-containing protein</fullName>
    </recommendedName>
</protein>
<evidence type="ECO:0000313" key="4">
    <source>
        <dbReference type="Proteomes" id="UP001165136"/>
    </source>
</evidence>
<dbReference type="Pfam" id="PF02720">
    <property type="entry name" value="DUF222"/>
    <property type="match status" value="1"/>
</dbReference>
<feature type="region of interest" description="Disordered" evidence="1">
    <location>
        <begin position="364"/>
        <end position="414"/>
    </location>
</feature>
<dbReference type="RefSeq" id="WP_285486532.1">
    <property type="nucleotide sequence ID" value="NZ_BSTI01000003.1"/>
</dbReference>
<comment type="caution">
    <text evidence="3">The sequence shown here is derived from an EMBL/GenBank/DDBJ whole genome shotgun (WGS) entry which is preliminary data.</text>
</comment>
<feature type="compositionally biased region" description="Polar residues" evidence="1">
    <location>
        <begin position="370"/>
        <end position="379"/>
    </location>
</feature>
<dbReference type="EMBL" id="BSTI01000003">
    <property type="protein sequence ID" value="GLY64997.1"/>
    <property type="molecule type" value="Genomic_DNA"/>
</dbReference>
<dbReference type="CDD" id="cd00085">
    <property type="entry name" value="HNHc"/>
    <property type="match status" value="1"/>
</dbReference>
<gene>
    <name evidence="3" type="ORF">Atai01_16160</name>
</gene>
<dbReference type="Proteomes" id="UP001165136">
    <property type="component" value="Unassembled WGS sequence"/>
</dbReference>
<keyword evidence="4" id="KW-1185">Reference proteome</keyword>
<accession>A0A9W6QZP8</accession>
<organism evidence="3 4">
    <name type="scientific">Amycolatopsis taiwanensis</name>
    <dbReference type="NCBI Taxonomy" id="342230"/>
    <lineage>
        <taxon>Bacteria</taxon>
        <taxon>Bacillati</taxon>
        <taxon>Actinomycetota</taxon>
        <taxon>Actinomycetes</taxon>
        <taxon>Pseudonocardiales</taxon>
        <taxon>Pseudonocardiaceae</taxon>
        <taxon>Amycolatopsis</taxon>
    </lineage>
</organism>
<evidence type="ECO:0000313" key="3">
    <source>
        <dbReference type="EMBL" id="GLY64997.1"/>
    </source>
</evidence>